<dbReference type="HOGENOM" id="CLU_2417897_0_0_1"/>
<dbReference type="EnsemblProtists" id="HpaT807684">
    <property type="protein sequence ID" value="HpaP807684"/>
    <property type="gene ID" value="HpaG807684"/>
</dbReference>
<keyword evidence="2" id="KW-1185">Reference proteome</keyword>
<proteinExistence type="predicted"/>
<evidence type="ECO:0000313" key="1">
    <source>
        <dbReference type="EnsemblProtists" id="HpaP807684"/>
    </source>
</evidence>
<evidence type="ECO:0000313" key="2">
    <source>
        <dbReference type="Proteomes" id="UP000011713"/>
    </source>
</evidence>
<dbReference type="VEuPathDB" id="FungiDB:HpaG807684"/>
<sequence length="92" mass="10942">MLTLTDLWLVRYKRNRVLICALRRRCMVNLHRSRKRNVQVVIESSVLHVLRITERHNDKNLVLCNRATHMQTEFCPPYPFSGKSLERSKASH</sequence>
<reference evidence="2" key="1">
    <citation type="journal article" date="2010" name="Science">
        <title>Signatures of adaptation to obligate biotrophy in the Hyaloperonospora arabidopsidis genome.</title>
        <authorList>
            <person name="Baxter L."/>
            <person name="Tripathy S."/>
            <person name="Ishaque N."/>
            <person name="Boot N."/>
            <person name="Cabral A."/>
            <person name="Kemen E."/>
            <person name="Thines M."/>
            <person name="Ah-Fong A."/>
            <person name="Anderson R."/>
            <person name="Badejoko W."/>
            <person name="Bittner-Eddy P."/>
            <person name="Boore J.L."/>
            <person name="Chibucos M.C."/>
            <person name="Coates M."/>
            <person name="Dehal P."/>
            <person name="Delehaunty K."/>
            <person name="Dong S."/>
            <person name="Downton P."/>
            <person name="Dumas B."/>
            <person name="Fabro G."/>
            <person name="Fronick C."/>
            <person name="Fuerstenberg S.I."/>
            <person name="Fulton L."/>
            <person name="Gaulin E."/>
            <person name="Govers F."/>
            <person name="Hughes L."/>
            <person name="Humphray S."/>
            <person name="Jiang R.H."/>
            <person name="Judelson H."/>
            <person name="Kamoun S."/>
            <person name="Kyung K."/>
            <person name="Meijer H."/>
            <person name="Minx P."/>
            <person name="Morris P."/>
            <person name="Nelson J."/>
            <person name="Phuntumart V."/>
            <person name="Qutob D."/>
            <person name="Rehmany A."/>
            <person name="Rougon-Cardoso A."/>
            <person name="Ryden P."/>
            <person name="Torto-Alalibo T."/>
            <person name="Studholme D."/>
            <person name="Wang Y."/>
            <person name="Win J."/>
            <person name="Wood J."/>
            <person name="Clifton S.W."/>
            <person name="Rogers J."/>
            <person name="Van den Ackerveken G."/>
            <person name="Jones J.D."/>
            <person name="McDowell J.M."/>
            <person name="Beynon J."/>
            <person name="Tyler B.M."/>
        </authorList>
    </citation>
    <scope>NUCLEOTIDE SEQUENCE [LARGE SCALE GENOMIC DNA]</scope>
    <source>
        <strain evidence="2">Emoy2</strain>
    </source>
</reference>
<dbReference type="EMBL" id="JH598426">
    <property type="status" value="NOT_ANNOTATED_CDS"/>
    <property type="molecule type" value="Genomic_DNA"/>
</dbReference>
<dbReference type="Proteomes" id="UP000011713">
    <property type="component" value="Unassembled WGS sequence"/>
</dbReference>
<organism evidence="1 2">
    <name type="scientific">Hyaloperonospora arabidopsidis (strain Emoy2)</name>
    <name type="common">Downy mildew agent</name>
    <name type="synonym">Peronospora arabidopsidis</name>
    <dbReference type="NCBI Taxonomy" id="559515"/>
    <lineage>
        <taxon>Eukaryota</taxon>
        <taxon>Sar</taxon>
        <taxon>Stramenopiles</taxon>
        <taxon>Oomycota</taxon>
        <taxon>Peronosporomycetes</taxon>
        <taxon>Peronosporales</taxon>
        <taxon>Peronosporaceae</taxon>
        <taxon>Hyaloperonospora</taxon>
    </lineage>
</organism>
<name>M4BMP7_HYAAE</name>
<reference evidence="1" key="2">
    <citation type="submission" date="2015-06" db="UniProtKB">
        <authorList>
            <consortium name="EnsemblProtists"/>
        </authorList>
    </citation>
    <scope>IDENTIFICATION</scope>
    <source>
        <strain evidence="1">Emoy2</strain>
    </source>
</reference>
<accession>M4BMP7</accession>
<dbReference type="InParanoid" id="M4BMP7"/>
<dbReference type="AlphaFoldDB" id="M4BMP7"/>
<protein>
    <submittedName>
        <fullName evidence="1">Uncharacterized protein</fullName>
    </submittedName>
</protein>